<accession>A0A914QIG6</accession>
<dbReference type="Gene3D" id="3.40.50.410">
    <property type="entry name" value="von Willebrand factor, type A domain"/>
    <property type="match status" value="1"/>
</dbReference>
<organism evidence="4 5">
    <name type="scientific">Panagrolaimus davidi</name>
    <dbReference type="NCBI Taxonomy" id="227884"/>
    <lineage>
        <taxon>Eukaryota</taxon>
        <taxon>Metazoa</taxon>
        <taxon>Ecdysozoa</taxon>
        <taxon>Nematoda</taxon>
        <taxon>Chromadorea</taxon>
        <taxon>Rhabditida</taxon>
        <taxon>Tylenchina</taxon>
        <taxon>Panagrolaimomorpha</taxon>
        <taxon>Panagrolaimoidea</taxon>
        <taxon>Panagrolaimidae</taxon>
        <taxon>Panagrolaimus</taxon>
    </lineage>
</organism>
<proteinExistence type="predicted"/>
<feature type="chain" id="PRO_5037265298" evidence="2">
    <location>
        <begin position="22"/>
        <end position="525"/>
    </location>
</feature>
<protein>
    <submittedName>
        <fullName evidence="5">VWFA domain-containing protein</fullName>
    </submittedName>
</protein>
<evidence type="ECO:0000313" key="4">
    <source>
        <dbReference type="Proteomes" id="UP000887578"/>
    </source>
</evidence>
<reference evidence="5" key="1">
    <citation type="submission" date="2022-11" db="UniProtKB">
        <authorList>
            <consortium name="WormBaseParasite"/>
        </authorList>
    </citation>
    <scope>IDENTIFICATION</scope>
</reference>
<name>A0A914QIG6_9BILA</name>
<feature type="signal peptide" evidence="2">
    <location>
        <begin position="1"/>
        <end position="21"/>
    </location>
</feature>
<sequence>MTFYLGVVALVSILTSNLVSSDDPYLPCQSWIAFLYDDSNALSNPHFKIQMNFISSVIESINYPDRIFIQGGVTEVAAWNSHQTIPQMQAQINSIEQTAIRYTLQKQLANLVTDLPTAESTNWPIGALIFIPDTSDAALRNADRFIPQLTGVQITFVFLSYYDATKLTNFSKNFITWMDISSSYPQPHNWNSSYYNAYGCNKVVTQSPSSTTSTAYVPITQPSTLQSTSTIASSTSSTQGSTITSSIGTTTPTSTTPNTSTSTSTILPTPSSELPSTSTISFTESSTPLSTSTSTSTSTLLTTSTSTLTVVPTTTSTNSSQPSVYPRTADIVFILDDSNCDANPDIQSQKNTISSLLSNYTFSDDGVRVANPRSIGSAGYSYFFLTDLSAFTDTYLINCHHIRDTTFTIDKALRKSMSFAYKYTRTTAEALIFVVFTINNGTSEQFGDPGYALNAALEYRNKCMNPGNVEIIQINPGFGNVNPELGNYFFKYDDPDLFNKFTNAIFSTQNYDKNSIPKSDCIDGI</sequence>
<keyword evidence="4" id="KW-1185">Reference proteome</keyword>
<dbReference type="InterPro" id="IPR036465">
    <property type="entry name" value="vWFA_dom_sf"/>
</dbReference>
<evidence type="ECO:0000313" key="5">
    <source>
        <dbReference type="WBParaSite" id="PDA_v2.g31440.t1"/>
    </source>
</evidence>
<feature type="region of interest" description="Disordered" evidence="1">
    <location>
        <begin position="228"/>
        <end position="296"/>
    </location>
</feature>
<evidence type="ECO:0000256" key="1">
    <source>
        <dbReference type="SAM" id="MobiDB-lite"/>
    </source>
</evidence>
<dbReference type="SUPFAM" id="SSF53300">
    <property type="entry name" value="vWA-like"/>
    <property type="match status" value="2"/>
</dbReference>
<keyword evidence="2" id="KW-0732">Signal</keyword>
<dbReference type="PROSITE" id="PS50234">
    <property type="entry name" value="VWFA"/>
    <property type="match status" value="1"/>
</dbReference>
<evidence type="ECO:0000259" key="3">
    <source>
        <dbReference type="PROSITE" id="PS50234"/>
    </source>
</evidence>
<dbReference type="Proteomes" id="UP000887578">
    <property type="component" value="Unplaced"/>
</dbReference>
<dbReference type="InterPro" id="IPR002035">
    <property type="entry name" value="VWF_A"/>
</dbReference>
<evidence type="ECO:0000256" key="2">
    <source>
        <dbReference type="SAM" id="SignalP"/>
    </source>
</evidence>
<dbReference type="AlphaFoldDB" id="A0A914QIG6"/>
<feature type="domain" description="VWFA" evidence="3">
    <location>
        <begin position="330"/>
        <end position="525"/>
    </location>
</feature>
<dbReference type="WBParaSite" id="PDA_v2.g31440.t1">
    <property type="protein sequence ID" value="PDA_v2.g31440.t1"/>
    <property type="gene ID" value="PDA_v2.g31440"/>
</dbReference>